<name>A0A834UEC8_VESPE</name>
<dbReference type="AlphaFoldDB" id="A0A834UEC8"/>
<evidence type="ECO:0000313" key="1">
    <source>
        <dbReference type="EMBL" id="KAF7434286.1"/>
    </source>
</evidence>
<comment type="caution">
    <text evidence="1">The sequence shown here is derived from an EMBL/GenBank/DDBJ whole genome shotgun (WGS) entry which is preliminary data.</text>
</comment>
<dbReference type="Proteomes" id="UP000600918">
    <property type="component" value="Unassembled WGS sequence"/>
</dbReference>
<gene>
    <name evidence="1" type="ORF">H0235_002477</name>
</gene>
<dbReference type="EMBL" id="JACSDY010000002">
    <property type="protein sequence ID" value="KAF7434286.1"/>
    <property type="molecule type" value="Genomic_DNA"/>
</dbReference>
<evidence type="ECO:0000313" key="2">
    <source>
        <dbReference type="Proteomes" id="UP000600918"/>
    </source>
</evidence>
<protein>
    <submittedName>
        <fullName evidence="1">Uncharacterized protein</fullName>
    </submittedName>
</protein>
<organism evidence="1 2">
    <name type="scientific">Vespula pensylvanica</name>
    <name type="common">Western yellow jacket</name>
    <name type="synonym">Wasp</name>
    <dbReference type="NCBI Taxonomy" id="30213"/>
    <lineage>
        <taxon>Eukaryota</taxon>
        <taxon>Metazoa</taxon>
        <taxon>Ecdysozoa</taxon>
        <taxon>Arthropoda</taxon>
        <taxon>Hexapoda</taxon>
        <taxon>Insecta</taxon>
        <taxon>Pterygota</taxon>
        <taxon>Neoptera</taxon>
        <taxon>Endopterygota</taxon>
        <taxon>Hymenoptera</taxon>
        <taxon>Apocrita</taxon>
        <taxon>Aculeata</taxon>
        <taxon>Vespoidea</taxon>
        <taxon>Vespidae</taxon>
        <taxon>Vespinae</taxon>
        <taxon>Vespula</taxon>
    </lineage>
</organism>
<sequence>MGQTLMAIPIEAHTPTGFAKGNPELVCHALDVSMASYGSYVRPVAPAAPESAIWTGAKFLAGSRTLGISVDRVGLENASLLETRRRYRLESEPSFVGFEKRRVLENAKSVRLTCRDYGDKKNSE</sequence>
<reference evidence="1" key="1">
    <citation type="journal article" date="2020" name="G3 (Bethesda)">
        <title>High-Quality Assemblies for Three Invasive Social Wasps from the &lt;i&gt;Vespula&lt;/i&gt; Genus.</title>
        <authorList>
            <person name="Harrop T.W.R."/>
            <person name="Guhlin J."/>
            <person name="McLaughlin G.M."/>
            <person name="Permina E."/>
            <person name="Stockwell P."/>
            <person name="Gilligan J."/>
            <person name="Le Lec M.F."/>
            <person name="Gruber M.A.M."/>
            <person name="Quinn O."/>
            <person name="Lovegrove M."/>
            <person name="Duncan E.J."/>
            <person name="Remnant E.J."/>
            <person name="Van Eeckhoven J."/>
            <person name="Graham B."/>
            <person name="Knapp R.A."/>
            <person name="Langford K.W."/>
            <person name="Kronenberg Z."/>
            <person name="Press M.O."/>
            <person name="Eacker S.M."/>
            <person name="Wilson-Rankin E.E."/>
            <person name="Purcell J."/>
            <person name="Lester P.J."/>
            <person name="Dearden P.K."/>
        </authorList>
    </citation>
    <scope>NUCLEOTIDE SEQUENCE</scope>
    <source>
        <strain evidence="1">Volc-1</strain>
    </source>
</reference>
<keyword evidence="2" id="KW-1185">Reference proteome</keyword>
<accession>A0A834UEC8</accession>
<proteinExistence type="predicted"/>